<dbReference type="CDD" id="cd00364">
    <property type="entry name" value="Ribosomal_uS17"/>
    <property type="match status" value="1"/>
</dbReference>
<feature type="region of interest" description="Disordered" evidence="8">
    <location>
        <begin position="82"/>
        <end position="102"/>
    </location>
</feature>
<dbReference type="InterPro" id="IPR019984">
    <property type="entry name" value="Ribosomal_uS17_bact/chlr"/>
</dbReference>
<organism evidence="9 10">
    <name type="scientific">Syncephalastrum racemosum</name>
    <name type="common">Filamentous fungus</name>
    <dbReference type="NCBI Taxonomy" id="13706"/>
    <lineage>
        <taxon>Eukaryota</taxon>
        <taxon>Fungi</taxon>
        <taxon>Fungi incertae sedis</taxon>
        <taxon>Mucoromycota</taxon>
        <taxon>Mucoromycotina</taxon>
        <taxon>Mucoromycetes</taxon>
        <taxon>Mucorales</taxon>
        <taxon>Syncephalastraceae</taxon>
        <taxon>Syncephalastrum</taxon>
    </lineage>
</organism>
<comment type="similarity">
    <text evidence="2">Belongs to the universal ribosomal protein uS17 family.</text>
</comment>
<dbReference type="STRING" id="13706.A0A1X2HCW2"/>
<evidence type="ECO:0000256" key="3">
    <source>
        <dbReference type="ARBA" id="ARBA00022730"/>
    </source>
</evidence>
<comment type="caution">
    <text evidence="9">The sequence shown here is derived from an EMBL/GenBank/DDBJ whole genome shotgun (WGS) entry which is preliminary data.</text>
</comment>
<dbReference type="Pfam" id="PF00366">
    <property type="entry name" value="Ribosomal_S17"/>
    <property type="match status" value="1"/>
</dbReference>
<dbReference type="GO" id="GO:0006412">
    <property type="term" value="P:translation"/>
    <property type="evidence" value="ECO:0007669"/>
    <property type="project" value="InterPro"/>
</dbReference>
<dbReference type="NCBIfam" id="TIGR03635">
    <property type="entry name" value="uS17_bact"/>
    <property type="match status" value="1"/>
</dbReference>
<dbReference type="InterPro" id="IPR012340">
    <property type="entry name" value="NA-bd_OB-fold"/>
</dbReference>
<dbReference type="SUPFAM" id="SSF50249">
    <property type="entry name" value="Nucleic acid-binding proteins"/>
    <property type="match status" value="1"/>
</dbReference>
<dbReference type="GO" id="GO:0019843">
    <property type="term" value="F:rRNA binding"/>
    <property type="evidence" value="ECO:0007669"/>
    <property type="project" value="UniProtKB-KW"/>
</dbReference>
<feature type="compositionally biased region" description="Low complexity" evidence="8">
    <location>
        <begin position="84"/>
        <end position="102"/>
    </location>
</feature>
<proteinExistence type="inferred from homology"/>
<dbReference type="Proteomes" id="UP000242180">
    <property type="component" value="Unassembled WGS sequence"/>
</dbReference>
<evidence type="ECO:0000256" key="4">
    <source>
        <dbReference type="ARBA" id="ARBA00022884"/>
    </source>
</evidence>
<evidence type="ECO:0000256" key="8">
    <source>
        <dbReference type="SAM" id="MobiDB-lite"/>
    </source>
</evidence>
<evidence type="ECO:0000256" key="1">
    <source>
        <dbReference type="ARBA" id="ARBA00002932"/>
    </source>
</evidence>
<comment type="function">
    <text evidence="1">One of the primary rRNA binding proteins, it binds specifically to the 5'-end of 16S ribosomal RNA.</text>
</comment>
<evidence type="ECO:0000313" key="10">
    <source>
        <dbReference type="Proteomes" id="UP000242180"/>
    </source>
</evidence>
<keyword evidence="4" id="KW-0694">RNA-binding</keyword>
<gene>
    <name evidence="9" type="ORF">BCR43DRAFT_492000</name>
</gene>
<dbReference type="EMBL" id="MCGN01000005">
    <property type="protein sequence ID" value="ORY96629.1"/>
    <property type="molecule type" value="Genomic_DNA"/>
</dbReference>
<dbReference type="InParanoid" id="A0A1X2HCW2"/>
<protein>
    <recommendedName>
        <fullName evidence="7">Small ribosomal subunit protein uS17c</fullName>
    </recommendedName>
</protein>
<evidence type="ECO:0000256" key="5">
    <source>
        <dbReference type="ARBA" id="ARBA00022980"/>
    </source>
</evidence>
<dbReference type="Gene3D" id="2.40.50.140">
    <property type="entry name" value="Nucleic acid-binding proteins"/>
    <property type="match status" value="1"/>
</dbReference>
<evidence type="ECO:0000256" key="7">
    <source>
        <dbReference type="ARBA" id="ARBA00035251"/>
    </source>
</evidence>
<dbReference type="GO" id="GO:0005739">
    <property type="term" value="C:mitochondrion"/>
    <property type="evidence" value="ECO:0007669"/>
    <property type="project" value="TreeGrafter"/>
</dbReference>
<evidence type="ECO:0000313" key="9">
    <source>
        <dbReference type="EMBL" id="ORY96629.1"/>
    </source>
</evidence>
<keyword evidence="10" id="KW-1185">Reference proteome</keyword>
<reference evidence="9 10" key="1">
    <citation type="submission" date="2016-07" db="EMBL/GenBank/DDBJ databases">
        <title>Pervasive Adenine N6-methylation of Active Genes in Fungi.</title>
        <authorList>
            <consortium name="DOE Joint Genome Institute"/>
            <person name="Mondo S.J."/>
            <person name="Dannebaum R.O."/>
            <person name="Kuo R.C."/>
            <person name="Labutti K."/>
            <person name="Haridas S."/>
            <person name="Kuo A."/>
            <person name="Salamov A."/>
            <person name="Ahrendt S.R."/>
            <person name="Lipzen A."/>
            <person name="Sullivan W."/>
            <person name="Andreopoulos W.B."/>
            <person name="Clum A."/>
            <person name="Lindquist E."/>
            <person name="Daum C."/>
            <person name="Ramamoorthy G.K."/>
            <person name="Gryganskyi A."/>
            <person name="Culley D."/>
            <person name="Magnuson J.K."/>
            <person name="James T.Y."/>
            <person name="O'Malley M.A."/>
            <person name="Stajich J.E."/>
            <person name="Spatafora J.W."/>
            <person name="Visel A."/>
            <person name="Grigoriev I.V."/>
        </authorList>
    </citation>
    <scope>NUCLEOTIDE SEQUENCE [LARGE SCALE GENOMIC DNA]</scope>
    <source>
        <strain evidence="9 10">NRRL 2496</strain>
    </source>
</reference>
<keyword evidence="5" id="KW-0689">Ribosomal protein</keyword>
<name>A0A1X2HCW2_SYNRA</name>
<accession>A0A1X2HCW2</accession>
<dbReference type="PRINTS" id="PR00973">
    <property type="entry name" value="RIBOSOMALS17"/>
</dbReference>
<dbReference type="InterPro" id="IPR000266">
    <property type="entry name" value="Ribosomal_uS17"/>
</dbReference>
<sequence>MRQNFLGMVVSNAMQKTVKVKVTKTVLHPKVLKHIKTYKNYLVHDENQLCQLGDVVRIETCRPLSKHKHFTVSEIVRSANKGFSSQAPAAAAPSTSSTATSS</sequence>
<dbReference type="GO" id="GO:0003735">
    <property type="term" value="F:structural constituent of ribosome"/>
    <property type="evidence" value="ECO:0007669"/>
    <property type="project" value="InterPro"/>
</dbReference>
<dbReference type="OMA" id="QNHCNIG"/>
<dbReference type="PANTHER" id="PTHR10744">
    <property type="entry name" value="40S RIBOSOMAL PROTEIN S11 FAMILY MEMBER"/>
    <property type="match status" value="1"/>
</dbReference>
<evidence type="ECO:0000256" key="2">
    <source>
        <dbReference type="ARBA" id="ARBA00010254"/>
    </source>
</evidence>
<dbReference type="AlphaFoldDB" id="A0A1X2HCW2"/>
<evidence type="ECO:0000256" key="6">
    <source>
        <dbReference type="ARBA" id="ARBA00023274"/>
    </source>
</evidence>
<keyword evidence="3" id="KW-0699">rRNA-binding</keyword>
<keyword evidence="6" id="KW-0687">Ribonucleoprotein</keyword>
<dbReference type="HAMAP" id="MF_01345_B">
    <property type="entry name" value="Ribosomal_uS17_B"/>
    <property type="match status" value="1"/>
</dbReference>
<dbReference type="FunCoup" id="A0A1X2HCW2">
    <property type="interactions" value="198"/>
</dbReference>
<dbReference type="NCBIfam" id="NF004123">
    <property type="entry name" value="PRK05610.1"/>
    <property type="match status" value="1"/>
</dbReference>
<dbReference type="GO" id="GO:1990904">
    <property type="term" value="C:ribonucleoprotein complex"/>
    <property type="evidence" value="ECO:0007669"/>
    <property type="project" value="UniProtKB-KW"/>
</dbReference>
<dbReference type="PANTHER" id="PTHR10744:SF1">
    <property type="entry name" value="SMALL RIBOSOMAL SUBUNIT PROTEIN US17M"/>
    <property type="match status" value="1"/>
</dbReference>
<dbReference type="GO" id="GO:0005840">
    <property type="term" value="C:ribosome"/>
    <property type="evidence" value="ECO:0007669"/>
    <property type="project" value="UniProtKB-KW"/>
</dbReference>
<dbReference type="OrthoDB" id="274752at2759"/>